<keyword evidence="3" id="KW-1185">Reference proteome</keyword>
<evidence type="ECO:0000259" key="1">
    <source>
        <dbReference type="PROSITE" id="PS51186"/>
    </source>
</evidence>
<dbReference type="InterPro" id="IPR016181">
    <property type="entry name" value="Acyl_CoA_acyltransferase"/>
</dbReference>
<sequence>MLVKYKSSFKKIAMGLLSFMPDLKDIKTLTETINRYENEDNWKLFLWKKDDDFVGVVGYIEREDGTILLEHVCVNPSYRSEGVGVQMVCTLEDRLDKSLIGNEKTEPFLNSCQSHRANMEM</sequence>
<name>A0ABS2PE72_9BACL</name>
<dbReference type="InterPro" id="IPR000182">
    <property type="entry name" value="GNAT_dom"/>
</dbReference>
<reference evidence="2 3" key="1">
    <citation type="submission" date="2021-01" db="EMBL/GenBank/DDBJ databases">
        <title>Genomic Encyclopedia of Type Strains, Phase IV (KMG-IV): sequencing the most valuable type-strain genomes for metagenomic binning, comparative biology and taxonomic classification.</title>
        <authorList>
            <person name="Goeker M."/>
        </authorList>
    </citation>
    <scope>NUCLEOTIDE SEQUENCE [LARGE SCALE GENOMIC DNA]</scope>
    <source>
        <strain evidence="2 3">DSM 25540</strain>
    </source>
</reference>
<feature type="domain" description="N-acetyltransferase" evidence="1">
    <location>
        <begin position="3"/>
        <end position="121"/>
    </location>
</feature>
<dbReference type="RefSeq" id="WP_042413731.1">
    <property type="nucleotide sequence ID" value="NZ_JAFBEC010000007.1"/>
</dbReference>
<dbReference type="CDD" id="cd04301">
    <property type="entry name" value="NAT_SF"/>
    <property type="match status" value="1"/>
</dbReference>
<dbReference type="Gene3D" id="3.40.630.30">
    <property type="match status" value="1"/>
</dbReference>
<gene>
    <name evidence="2" type="ORF">JOD17_002681</name>
</gene>
<accession>A0ABS2PE72</accession>
<dbReference type="EMBL" id="JAFBEC010000007">
    <property type="protein sequence ID" value="MBM7633587.1"/>
    <property type="molecule type" value="Genomic_DNA"/>
</dbReference>
<dbReference type="Proteomes" id="UP000741863">
    <property type="component" value="Unassembled WGS sequence"/>
</dbReference>
<organism evidence="2 3">
    <name type="scientific">Geomicrobium sediminis</name>
    <dbReference type="NCBI Taxonomy" id="1347788"/>
    <lineage>
        <taxon>Bacteria</taxon>
        <taxon>Bacillati</taxon>
        <taxon>Bacillota</taxon>
        <taxon>Bacilli</taxon>
        <taxon>Bacillales</taxon>
        <taxon>Geomicrobium</taxon>
    </lineage>
</organism>
<dbReference type="Pfam" id="PF00583">
    <property type="entry name" value="Acetyltransf_1"/>
    <property type="match status" value="1"/>
</dbReference>
<evidence type="ECO:0000313" key="2">
    <source>
        <dbReference type="EMBL" id="MBM7633587.1"/>
    </source>
</evidence>
<dbReference type="PROSITE" id="PS51186">
    <property type="entry name" value="GNAT"/>
    <property type="match status" value="1"/>
</dbReference>
<evidence type="ECO:0000313" key="3">
    <source>
        <dbReference type="Proteomes" id="UP000741863"/>
    </source>
</evidence>
<proteinExistence type="predicted"/>
<comment type="caution">
    <text evidence="2">The sequence shown here is derived from an EMBL/GenBank/DDBJ whole genome shotgun (WGS) entry which is preliminary data.</text>
</comment>
<protein>
    <submittedName>
        <fullName evidence="2">Riboflavin biosynthesis RibT protein</fullName>
    </submittedName>
</protein>
<dbReference type="SUPFAM" id="SSF55729">
    <property type="entry name" value="Acyl-CoA N-acyltransferases (Nat)"/>
    <property type="match status" value="1"/>
</dbReference>